<evidence type="ECO:0000313" key="2">
    <source>
        <dbReference type="Proteomes" id="UP000219338"/>
    </source>
</evidence>
<name>A0A284REW7_ARMOS</name>
<gene>
    <name evidence="1" type="ORF">ARMOST_10630</name>
</gene>
<sequence>MHRVCRTSSQYWKRRPHNQLPHASSLNHREIHGGSIGLCVSFLAARYYLPFVRNKFTNRLHTPHAAQLIDSWSIQKNQDALQL</sequence>
<evidence type="ECO:0000313" key="1">
    <source>
        <dbReference type="EMBL" id="SJL07286.1"/>
    </source>
</evidence>
<protein>
    <submittedName>
        <fullName evidence="1">Uncharacterized protein</fullName>
    </submittedName>
</protein>
<dbReference type="Proteomes" id="UP000219338">
    <property type="component" value="Unassembled WGS sequence"/>
</dbReference>
<keyword evidence="2" id="KW-1185">Reference proteome</keyword>
<dbReference type="AlphaFoldDB" id="A0A284REW7"/>
<proteinExistence type="predicted"/>
<accession>A0A284REW7</accession>
<reference evidence="2" key="1">
    <citation type="journal article" date="2017" name="Nat. Ecol. Evol.">
        <title>Genome expansion and lineage-specific genetic innovations in the forest pathogenic fungi Armillaria.</title>
        <authorList>
            <person name="Sipos G."/>
            <person name="Prasanna A.N."/>
            <person name="Walter M.C."/>
            <person name="O'Connor E."/>
            <person name="Balint B."/>
            <person name="Krizsan K."/>
            <person name="Kiss B."/>
            <person name="Hess J."/>
            <person name="Varga T."/>
            <person name="Slot J."/>
            <person name="Riley R."/>
            <person name="Boka B."/>
            <person name="Rigling D."/>
            <person name="Barry K."/>
            <person name="Lee J."/>
            <person name="Mihaltcheva S."/>
            <person name="LaButti K."/>
            <person name="Lipzen A."/>
            <person name="Waldron R."/>
            <person name="Moloney N.M."/>
            <person name="Sperisen C."/>
            <person name="Kredics L."/>
            <person name="Vagvoelgyi C."/>
            <person name="Patrignani A."/>
            <person name="Fitzpatrick D."/>
            <person name="Nagy I."/>
            <person name="Doyle S."/>
            <person name="Anderson J.B."/>
            <person name="Grigoriev I.V."/>
            <person name="Gueldener U."/>
            <person name="Muensterkoetter M."/>
            <person name="Nagy L.G."/>
        </authorList>
    </citation>
    <scope>NUCLEOTIDE SEQUENCE [LARGE SCALE GENOMIC DNA]</scope>
    <source>
        <strain evidence="2">C18/9</strain>
    </source>
</reference>
<organism evidence="1 2">
    <name type="scientific">Armillaria ostoyae</name>
    <name type="common">Armillaria root rot fungus</name>
    <dbReference type="NCBI Taxonomy" id="47428"/>
    <lineage>
        <taxon>Eukaryota</taxon>
        <taxon>Fungi</taxon>
        <taxon>Dikarya</taxon>
        <taxon>Basidiomycota</taxon>
        <taxon>Agaricomycotina</taxon>
        <taxon>Agaricomycetes</taxon>
        <taxon>Agaricomycetidae</taxon>
        <taxon>Agaricales</taxon>
        <taxon>Marasmiineae</taxon>
        <taxon>Physalacriaceae</taxon>
        <taxon>Armillaria</taxon>
    </lineage>
</organism>
<dbReference type="EMBL" id="FUEG01000008">
    <property type="protein sequence ID" value="SJL07286.1"/>
    <property type="molecule type" value="Genomic_DNA"/>
</dbReference>